<protein>
    <submittedName>
        <fullName evidence="3">Altronate dehydratase small subunit</fullName>
    </submittedName>
</protein>
<evidence type="ECO:0000256" key="1">
    <source>
        <dbReference type="ARBA" id="ARBA00023239"/>
    </source>
</evidence>
<sequence length="94" mass="10739">MINAVLIHNNDSVVISIEKIEKGDMVEFKKENEVISFKALDDIPMYHKVALKDIQKGEPILKYGEHIGQASQEIKKGNHVHEHNVESVREDLHV</sequence>
<accession>A0A1T4P5Q5</accession>
<dbReference type="GO" id="GO:0016829">
    <property type="term" value="F:lyase activity"/>
    <property type="evidence" value="ECO:0007669"/>
    <property type="project" value="UniProtKB-KW"/>
</dbReference>
<evidence type="ECO:0000259" key="2">
    <source>
        <dbReference type="SMART" id="SM00858"/>
    </source>
</evidence>
<dbReference type="InterPro" id="IPR044144">
    <property type="entry name" value="SAF_UxaA/GarD"/>
</dbReference>
<evidence type="ECO:0000313" key="4">
    <source>
        <dbReference type="Proteomes" id="UP000196365"/>
    </source>
</evidence>
<dbReference type="AlphaFoldDB" id="A0A1T4P5Q5"/>
<dbReference type="CDD" id="cd11613">
    <property type="entry name" value="SAF_AH_GD"/>
    <property type="match status" value="1"/>
</dbReference>
<feature type="domain" description="SAF" evidence="2">
    <location>
        <begin position="11"/>
        <end position="86"/>
    </location>
</feature>
<evidence type="ECO:0000313" key="3">
    <source>
        <dbReference type="EMBL" id="SJZ86576.1"/>
    </source>
</evidence>
<dbReference type="EMBL" id="FUWV01000014">
    <property type="protein sequence ID" value="SJZ86576.1"/>
    <property type="molecule type" value="Genomic_DNA"/>
</dbReference>
<dbReference type="InterPro" id="IPR013974">
    <property type="entry name" value="SAF"/>
</dbReference>
<gene>
    <name evidence="3" type="ORF">SAMN02745973_01939</name>
</gene>
<keyword evidence="4" id="KW-1185">Reference proteome</keyword>
<dbReference type="Gene3D" id="2.30.130.110">
    <property type="match status" value="1"/>
</dbReference>
<dbReference type="GO" id="GO:0019698">
    <property type="term" value="P:D-galacturonate catabolic process"/>
    <property type="evidence" value="ECO:0007669"/>
    <property type="project" value="TreeGrafter"/>
</dbReference>
<dbReference type="PANTHER" id="PTHR30536:SF5">
    <property type="entry name" value="ALTRONATE DEHYDRATASE"/>
    <property type="match status" value="1"/>
</dbReference>
<dbReference type="Proteomes" id="UP000196365">
    <property type="component" value="Unassembled WGS sequence"/>
</dbReference>
<name>A0A1T4P5Q5_9FIRM</name>
<dbReference type="OrthoDB" id="9804574at2"/>
<dbReference type="RefSeq" id="WP_087679293.1">
    <property type="nucleotide sequence ID" value="NZ_FUWV01000014.1"/>
</dbReference>
<dbReference type="InterPro" id="IPR052172">
    <property type="entry name" value="UxaA_altronate/galactarate_dh"/>
</dbReference>
<keyword evidence="1" id="KW-0456">Lyase</keyword>
<reference evidence="3 4" key="1">
    <citation type="submission" date="2017-02" db="EMBL/GenBank/DDBJ databases">
        <authorList>
            <person name="Peterson S.W."/>
        </authorList>
    </citation>
    <scope>NUCLEOTIDE SEQUENCE [LARGE SCALE GENOMIC DNA]</scope>
    <source>
        <strain evidence="3 4">DSM 15102</strain>
    </source>
</reference>
<dbReference type="SMART" id="SM00858">
    <property type="entry name" value="SAF"/>
    <property type="match status" value="1"/>
</dbReference>
<organism evidence="3 4">
    <name type="scientific">Garciella nitratireducens DSM 15102</name>
    <dbReference type="NCBI Taxonomy" id="1121911"/>
    <lineage>
        <taxon>Bacteria</taxon>
        <taxon>Bacillati</taxon>
        <taxon>Bacillota</taxon>
        <taxon>Clostridia</taxon>
        <taxon>Eubacteriales</taxon>
        <taxon>Eubacteriaceae</taxon>
        <taxon>Garciella</taxon>
    </lineage>
</organism>
<dbReference type="PANTHER" id="PTHR30536">
    <property type="entry name" value="ALTRONATE/GALACTARATE DEHYDRATASE"/>
    <property type="match status" value="1"/>
</dbReference>
<proteinExistence type="predicted"/>